<keyword evidence="2" id="KW-0809">Transit peptide</keyword>
<dbReference type="GO" id="GO:0043461">
    <property type="term" value="P:proton-transporting ATP synthase complex assembly"/>
    <property type="evidence" value="ECO:0007669"/>
    <property type="project" value="InterPro"/>
</dbReference>
<dbReference type="RefSeq" id="WP_105515117.1">
    <property type="nucleotide sequence ID" value="NZ_PVEP01000005.1"/>
</dbReference>
<dbReference type="Proteomes" id="UP000238338">
    <property type="component" value="Unassembled WGS sequence"/>
</dbReference>
<dbReference type="InterPro" id="IPR023335">
    <property type="entry name" value="ATP12_ortho_dom_sf"/>
</dbReference>
<dbReference type="Gene3D" id="1.10.3580.10">
    <property type="entry name" value="ATP12 ATPase"/>
    <property type="match status" value="1"/>
</dbReference>
<organism evidence="4 5">
    <name type="scientific">Albidovulum denitrificans</name>
    <dbReference type="NCBI Taxonomy" id="404881"/>
    <lineage>
        <taxon>Bacteria</taxon>
        <taxon>Pseudomonadati</taxon>
        <taxon>Pseudomonadota</taxon>
        <taxon>Alphaproteobacteria</taxon>
        <taxon>Rhodobacterales</taxon>
        <taxon>Paracoccaceae</taxon>
        <taxon>Albidovulum</taxon>
    </lineage>
</organism>
<accession>A0A2S8S637</accession>
<proteinExistence type="inferred from homology"/>
<evidence type="ECO:0000256" key="1">
    <source>
        <dbReference type="ARBA" id="ARBA00008231"/>
    </source>
</evidence>
<dbReference type="Pfam" id="PF07542">
    <property type="entry name" value="ATP12"/>
    <property type="match status" value="1"/>
</dbReference>
<dbReference type="SUPFAM" id="SSF160909">
    <property type="entry name" value="ATP12-like"/>
    <property type="match status" value="1"/>
</dbReference>
<comment type="caution">
    <text evidence="4">The sequence shown here is derived from an EMBL/GenBank/DDBJ whole genome shotgun (WGS) entry which is preliminary data.</text>
</comment>
<dbReference type="PANTHER" id="PTHR21013:SF10">
    <property type="entry name" value="ATP SYNTHASE MITOCHONDRIAL F1 COMPLEX ASSEMBLY FACTOR 2"/>
    <property type="match status" value="1"/>
</dbReference>
<sequence length="239" mass="26038">MTGWAARRFWKEVSVEAAEGGHRVRLDARPLMTPAKRPLILPTVAVAKAVADEWRAVGEKVDPRQMPVTRSANAAIDKVATQFAEVAGLISDYGGTDLICYRAETPEELTARQAAAWDPLVDWAVRRFGARLTVTRGIVPVVQPAESVAALSRAVTALSPFELTALHDLVALSGSLVIGLNATEPGSDPEALWSLSRVDEDWQAELWGVDEEAAALASVKKRDFLHAHRFWTLLHDQSA</sequence>
<evidence type="ECO:0000313" key="4">
    <source>
        <dbReference type="EMBL" id="PQV56260.1"/>
    </source>
</evidence>
<name>A0A2S8S637_9RHOB</name>
<dbReference type="PANTHER" id="PTHR21013">
    <property type="entry name" value="ATP SYNTHASE MITOCHONDRIAL F1 COMPLEX ASSEMBLY FACTOR 2/ATP12 PROTEIN, MITOCHONDRIAL PRECURSOR"/>
    <property type="match status" value="1"/>
</dbReference>
<dbReference type="InterPro" id="IPR011419">
    <property type="entry name" value="ATP12_ATP_synth-F1-assembly"/>
</dbReference>
<evidence type="ECO:0000256" key="3">
    <source>
        <dbReference type="ARBA" id="ARBA00023186"/>
    </source>
</evidence>
<keyword evidence="3" id="KW-0143">Chaperone</keyword>
<gene>
    <name evidence="4" type="ORF">LX70_02525</name>
</gene>
<dbReference type="InterPro" id="IPR042272">
    <property type="entry name" value="ATP12_ATP_synth-F1-assembly_N"/>
</dbReference>
<dbReference type="Gene3D" id="3.30.2180.10">
    <property type="entry name" value="ATP12-like"/>
    <property type="match status" value="1"/>
</dbReference>
<evidence type="ECO:0000313" key="5">
    <source>
        <dbReference type="Proteomes" id="UP000238338"/>
    </source>
</evidence>
<dbReference type="OrthoDB" id="9797825at2"/>
<dbReference type="AlphaFoldDB" id="A0A2S8S637"/>
<dbReference type="EMBL" id="PVEP01000005">
    <property type="protein sequence ID" value="PQV56260.1"/>
    <property type="molecule type" value="Genomic_DNA"/>
</dbReference>
<comment type="similarity">
    <text evidence="1">Belongs to the ATP12 family.</text>
</comment>
<keyword evidence="5" id="KW-1185">Reference proteome</keyword>
<reference evidence="4 5" key="1">
    <citation type="submission" date="2018-02" db="EMBL/GenBank/DDBJ databases">
        <title>Genomic Encyclopedia of Archaeal and Bacterial Type Strains, Phase II (KMG-II): from individual species to whole genera.</title>
        <authorList>
            <person name="Goeker M."/>
        </authorList>
    </citation>
    <scope>NUCLEOTIDE SEQUENCE [LARGE SCALE GENOMIC DNA]</scope>
    <source>
        <strain evidence="4 5">DSM 18921</strain>
    </source>
</reference>
<protein>
    <submittedName>
        <fullName evidence="4">Chaperone required for assembly of F1-ATPase</fullName>
    </submittedName>
</protein>
<evidence type="ECO:0000256" key="2">
    <source>
        <dbReference type="ARBA" id="ARBA00022946"/>
    </source>
</evidence>